<dbReference type="OrthoDB" id="9798754at2"/>
<dbReference type="InterPro" id="IPR007569">
    <property type="entry name" value="DUF559"/>
</dbReference>
<proteinExistence type="predicted"/>
<evidence type="ECO:0000313" key="1">
    <source>
        <dbReference type="EMBL" id="AYB00072.1"/>
    </source>
</evidence>
<dbReference type="RefSeq" id="WP_111524590.1">
    <property type="nucleotide sequence ID" value="NZ_CP032364.1"/>
</dbReference>
<gene>
    <name evidence="1" type="ORF">D4A81_08990</name>
</gene>
<evidence type="ECO:0000313" key="2">
    <source>
        <dbReference type="Proteomes" id="UP000265562"/>
    </source>
</evidence>
<dbReference type="EMBL" id="CP032364">
    <property type="protein sequence ID" value="AYB00072.1"/>
    <property type="molecule type" value="Genomic_DNA"/>
</dbReference>
<dbReference type="Pfam" id="PF04480">
    <property type="entry name" value="DUF559"/>
    <property type="match status" value="1"/>
</dbReference>
<dbReference type="InterPro" id="IPR011335">
    <property type="entry name" value="Restrct_endonuc-II-like"/>
</dbReference>
<dbReference type="Gene3D" id="3.40.960.10">
    <property type="entry name" value="VSR Endonuclease"/>
    <property type="match status" value="1"/>
</dbReference>
<organism evidence="1 2">
    <name type="scientific">Lachnoanaerobaculum umeaense</name>
    <dbReference type="NCBI Taxonomy" id="617123"/>
    <lineage>
        <taxon>Bacteria</taxon>
        <taxon>Bacillati</taxon>
        <taxon>Bacillota</taxon>
        <taxon>Clostridia</taxon>
        <taxon>Lachnospirales</taxon>
        <taxon>Lachnospiraceae</taxon>
        <taxon>Lachnoanaerobaculum</taxon>
    </lineage>
</organism>
<reference evidence="1 2" key="1">
    <citation type="submission" date="2018-09" db="EMBL/GenBank/DDBJ databases">
        <title>Genome sequencing of Lachnoanaerobaculum umeaense DSM 23576.</title>
        <authorList>
            <person name="Kook J.-K."/>
            <person name="Park S.-N."/>
            <person name="Lim Y.K."/>
        </authorList>
    </citation>
    <scope>NUCLEOTIDE SEQUENCE [LARGE SCALE GENOMIC DNA]</scope>
    <source>
        <strain evidence="2">DSM 23576 \ CCUG 58757</strain>
    </source>
</reference>
<protein>
    <submittedName>
        <fullName evidence="1">DUF559 domain-containing protein</fullName>
    </submittedName>
</protein>
<keyword evidence="2" id="KW-1185">Reference proteome</keyword>
<dbReference type="AlphaFoldDB" id="A0A385Q0Z6"/>
<sequence>MLDDEPPYVVQLVLWKGVNIVIFKAEIEDYLGLDVVCGRDAFGRKMYKIPCTVCGKPVFKRSFSIKRAYKCDYCKLVEKEKWKSLERELAERLLDELNPQTEAEKRFDKAVQKMFVKRKDIEKYSRAIKAAKTRCELYDSIPEIFVAIELLHQGYRIIPQQKLANYRLDFVIPDIKIVIEVDGKIFHNNRDRETVKDFVIKNNLGQDWKVLHITTDYIMKDMVRVAKYLREVLG</sequence>
<dbReference type="Proteomes" id="UP000265562">
    <property type="component" value="Chromosome"/>
</dbReference>
<accession>A0A385Q0Z6</accession>
<dbReference type="KEGG" id="lua:D4A81_08990"/>
<dbReference type="SUPFAM" id="SSF52980">
    <property type="entry name" value="Restriction endonuclease-like"/>
    <property type="match status" value="1"/>
</dbReference>
<name>A0A385Q0Z6_9FIRM</name>